<proteinExistence type="predicted"/>
<evidence type="ECO:0000313" key="1">
    <source>
        <dbReference type="EMBL" id="BCX47477.1"/>
    </source>
</evidence>
<sequence length="953" mass="100139">MRLRPFETSFPPEVTTIMSFSLTLASALALANGIIRIGREIDLIAAAKVAREDALSLPIPTATNVTPANVQEFLDFLVEDEDLHDLGTKQDREDIRELVKAENGFSGEELVTAYKRHYAVFALMLRHRWQARLDDPGDARAIVVGNLTSEDQGYIDWVRKHHPAWINEPESMRAVFRLSATGGDSVDRNKETVWRLTKLLLDLLADFGASNAGLITKDAKLQVIVEKVLVSFGDANVHEGNLSAKDVLRVGFSSTLSGVLDARDALDLDNAWLEEFLGAVASLRDELDGDEGIGFDTFVLSLFQGKGYPRLVAVLLETAAGQAGGGAGAGHRAEIKRLSATYLKQVAGLLKSCEDQGQGALRDFVRHRWGDLLRGAFSSINTHADELLGGAGSSLASRVLQSVLHQLSSSPDSAFLRSGSSDLVASLADAAVTAVVENKGLIEAKIDEPWFRELVGHAATVLGNQGLQKTLTADGLASLTREVIHTTARAAALNPSLLDGAVGESWLRQIAPAIVVAITDPGLQSTLDADGLKRVAIAVADAAASVFANDPSLIQDGISETWLSAVVQGAVGGLGTSGVAVLLDKEGATAWIEGVLRSGATALSEDPSMAGTIDESWLRLLVQAVGEAVVATPSGTRLGSDNLREIGVHYFEVVLGHFATNSAEVTAGIGDGRVRAALEALLAAASSDDVVNHFTAEGLRSLIGLTISELADRPEFFLEEDVHRGVAELVGRVTKAVGDSIQSKISAEALASVVLRSALQAVAADPSIIDPDYSRTIAAVATCVAGALDGTPFSEVTVRAVAEAAALDLLENQSLLTSGNGSVAVALLKSTIDAIRETTAGEAEPARIARRIIAPILPELTSAVVRAVAAKGQQLLSGLDQDAARSLIAQSLGPLISATLSGILRRIGDGFSSSDLPVVLETVAGEWASGAVFPADAQALVAKIEERLEILAA</sequence>
<evidence type="ECO:0000313" key="2">
    <source>
        <dbReference type="Proteomes" id="UP001374893"/>
    </source>
</evidence>
<reference evidence="1 2" key="1">
    <citation type="submission" date="2021-06" db="EMBL/GenBank/DDBJ databases">
        <title>Complete genome of Haloferula helveola possessing various polysaccharide degrading enzymes.</title>
        <authorList>
            <person name="Takami H."/>
            <person name="Huang C."/>
            <person name="Hamasaki K."/>
        </authorList>
    </citation>
    <scope>NUCLEOTIDE SEQUENCE [LARGE SCALE GENOMIC DNA]</scope>
    <source>
        <strain evidence="1 2">CN-1</strain>
    </source>
</reference>
<protein>
    <submittedName>
        <fullName evidence="1">Uncharacterized protein</fullName>
    </submittedName>
</protein>
<keyword evidence="2" id="KW-1185">Reference proteome</keyword>
<dbReference type="EMBL" id="AP024702">
    <property type="protein sequence ID" value="BCX47477.1"/>
    <property type="molecule type" value="Genomic_DNA"/>
</dbReference>
<name>A0ABN6H392_9BACT</name>
<accession>A0ABN6H392</accession>
<dbReference type="Proteomes" id="UP001374893">
    <property type="component" value="Chromosome"/>
</dbReference>
<gene>
    <name evidence="1" type="ORF">HAHE_13850</name>
</gene>
<organism evidence="1 2">
    <name type="scientific">Haloferula helveola</name>
    <dbReference type="NCBI Taxonomy" id="490095"/>
    <lineage>
        <taxon>Bacteria</taxon>
        <taxon>Pseudomonadati</taxon>
        <taxon>Verrucomicrobiota</taxon>
        <taxon>Verrucomicrobiia</taxon>
        <taxon>Verrucomicrobiales</taxon>
        <taxon>Verrucomicrobiaceae</taxon>
        <taxon>Haloferula</taxon>
    </lineage>
</organism>